<dbReference type="PANTHER" id="PTHR23507:SF1">
    <property type="entry name" value="FI18259P1-RELATED"/>
    <property type="match status" value="1"/>
</dbReference>
<evidence type="ECO:0000313" key="7">
    <source>
        <dbReference type="Proteomes" id="UP001059893"/>
    </source>
</evidence>
<protein>
    <submittedName>
        <fullName evidence="6">Uncharacterized protein</fullName>
    </submittedName>
</protein>
<feature type="transmembrane region" description="Helical" evidence="5">
    <location>
        <begin position="124"/>
        <end position="144"/>
    </location>
</feature>
<evidence type="ECO:0000256" key="1">
    <source>
        <dbReference type="ARBA" id="ARBA00004141"/>
    </source>
</evidence>
<feature type="transmembrane region" description="Helical" evidence="5">
    <location>
        <begin position="58"/>
        <end position="76"/>
    </location>
</feature>
<keyword evidence="2 5" id="KW-0812">Transmembrane</keyword>
<evidence type="ECO:0000256" key="4">
    <source>
        <dbReference type="ARBA" id="ARBA00023136"/>
    </source>
</evidence>
<dbReference type="Proteomes" id="UP001059893">
    <property type="component" value="Unassembled WGS sequence"/>
</dbReference>
<evidence type="ECO:0000256" key="3">
    <source>
        <dbReference type="ARBA" id="ARBA00022989"/>
    </source>
</evidence>
<gene>
    <name evidence="6" type="ORF">MCOR33_006973</name>
</gene>
<feature type="transmembrane region" description="Helical" evidence="5">
    <location>
        <begin position="88"/>
        <end position="112"/>
    </location>
</feature>
<dbReference type="Gene3D" id="1.20.1250.20">
    <property type="entry name" value="MFS general substrate transporter like domains"/>
    <property type="match status" value="1"/>
</dbReference>
<reference evidence="6" key="1">
    <citation type="submission" date="2021-01" db="EMBL/GenBank/DDBJ databases">
        <title>Deciphering the adaptive evolutionary patterns associated with biogeogrpahic diversity in the finger millet blast pathogen Magnaporthe oryzae in Eastern Africa.</title>
        <authorList>
            <person name="Onyema G."/>
            <person name="Shittu T.A."/>
            <person name="Dodsworth S."/>
            <person name="Devilliers S."/>
            <person name="Muthumeenakshi S."/>
            <person name="Sreenivasaprasad S."/>
        </authorList>
    </citation>
    <scope>NUCLEOTIDE SEQUENCE</scope>
    <source>
        <strain evidence="6">D15/s37</strain>
    </source>
</reference>
<name>A0ABQ8NFW5_PYRGI</name>
<dbReference type="EMBL" id="JABSND010000135">
    <property type="protein sequence ID" value="KAI6296420.1"/>
    <property type="molecule type" value="Genomic_DNA"/>
</dbReference>
<comment type="caution">
    <text evidence="6">The sequence shown here is derived from an EMBL/GenBank/DDBJ whole genome shotgun (WGS) entry which is preliminary data.</text>
</comment>
<sequence length="175" mass="18953">MLFVDGVGSGMSLAPQTRLLEDIVCRRHFKMHGSGGGGGPAEEMCKDPAIQKVVAELFGWRAFFDGIPGLLLAMWFGVVADKQGRTRVFFLSLAGQVLSTCWVLFICIFGWSMRLNGVWKGMPYLVSFVLCGLASVALSCLGFLDSLPTDHVPAAYDEETAPLLASDIPPSEPHD</sequence>
<proteinExistence type="predicted"/>
<comment type="subcellular location">
    <subcellularLocation>
        <location evidence="1">Membrane</location>
        <topology evidence="1">Multi-pass membrane protein</topology>
    </subcellularLocation>
</comment>
<dbReference type="InterPro" id="IPR036259">
    <property type="entry name" value="MFS_trans_sf"/>
</dbReference>
<keyword evidence="4 5" id="KW-0472">Membrane</keyword>
<dbReference type="PANTHER" id="PTHR23507">
    <property type="entry name" value="ZGC:174356"/>
    <property type="match status" value="1"/>
</dbReference>
<keyword evidence="3 5" id="KW-1133">Transmembrane helix</keyword>
<accession>A0ABQ8NFW5</accession>
<evidence type="ECO:0000256" key="5">
    <source>
        <dbReference type="SAM" id="Phobius"/>
    </source>
</evidence>
<evidence type="ECO:0000313" key="6">
    <source>
        <dbReference type="EMBL" id="KAI6296420.1"/>
    </source>
</evidence>
<organism evidence="6 7">
    <name type="scientific">Pyricularia grisea</name>
    <name type="common">Crabgrass-specific blast fungus</name>
    <name type="synonym">Magnaporthe grisea</name>
    <dbReference type="NCBI Taxonomy" id="148305"/>
    <lineage>
        <taxon>Eukaryota</taxon>
        <taxon>Fungi</taxon>
        <taxon>Dikarya</taxon>
        <taxon>Ascomycota</taxon>
        <taxon>Pezizomycotina</taxon>
        <taxon>Sordariomycetes</taxon>
        <taxon>Sordariomycetidae</taxon>
        <taxon>Magnaporthales</taxon>
        <taxon>Pyriculariaceae</taxon>
        <taxon>Pyricularia</taxon>
    </lineage>
</organism>
<keyword evidence="7" id="KW-1185">Reference proteome</keyword>
<evidence type="ECO:0000256" key="2">
    <source>
        <dbReference type="ARBA" id="ARBA00022692"/>
    </source>
</evidence>